<dbReference type="EMBL" id="PKPP01001047">
    <property type="protein sequence ID" value="PWA86175.1"/>
    <property type="molecule type" value="Genomic_DNA"/>
</dbReference>
<accession>A0A2U1PK88</accession>
<dbReference type="STRING" id="35608.A0A2U1PK88"/>
<dbReference type="AlphaFoldDB" id="A0A2U1PK88"/>
<sequence length="143" mass="14845">MSSLKAKDIGKLLNGLSLVAKEAIRRSDPNVQSLIRQAVLSVTDISGLTKGQTTNFTPSKPNAISDENNTSNSSVVYFDDNTTVASSSSSADNDKPLPIPVEQSTVIADVAGGGGDVAGGEEVKVMELGQDTRAFLRCSANSS</sequence>
<dbReference type="Proteomes" id="UP000245207">
    <property type="component" value="Unassembled WGS sequence"/>
</dbReference>
<organism evidence="2 3">
    <name type="scientific">Artemisia annua</name>
    <name type="common">Sweet wormwood</name>
    <dbReference type="NCBI Taxonomy" id="35608"/>
    <lineage>
        <taxon>Eukaryota</taxon>
        <taxon>Viridiplantae</taxon>
        <taxon>Streptophyta</taxon>
        <taxon>Embryophyta</taxon>
        <taxon>Tracheophyta</taxon>
        <taxon>Spermatophyta</taxon>
        <taxon>Magnoliopsida</taxon>
        <taxon>eudicotyledons</taxon>
        <taxon>Gunneridae</taxon>
        <taxon>Pentapetalae</taxon>
        <taxon>asterids</taxon>
        <taxon>campanulids</taxon>
        <taxon>Asterales</taxon>
        <taxon>Asteraceae</taxon>
        <taxon>Asteroideae</taxon>
        <taxon>Anthemideae</taxon>
        <taxon>Artemisiinae</taxon>
        <taxon>Artemisia</taxon>
    </lineage>
</organism>
<feature type="region of interest" description="Disordered" evidence="1">
    <location>
        <begin position="50"/>
        <end position="72"/>
    </location>
</feature>
<gene>
    <name evidence="2" type="ORF">CTI12_AA141970</name>
</gene>
<proteinExistence type="predicted"/>
<evidence type="ECO:0000313" key="2">
    <source>
        <dbReference type="EMBL" id="PWA86175.1"/>
    </source>
</evidence>
<dbReference type="OrthoDB" id="1750146at2759"/>
<comment type="caution">
    <text evidence="2">The sequence shown here is derived from an EMBL/GenBank/DDBJ whole genome shotgun (WGS) entry which is preliminary data.</text>
</comment>
<name>A0A2U1PK88_ARTAN</name>
<protein>
    <submittedName>
        <fullName evidence="2">ATP binding cassette protein</fullName>
    </submittedName>
</protein>
<evidence type="ECO:0000256" key="1">
    <source>
        <dbReference type="SAM" id="MobiDB-lite"/>
    </source>
</evidence>
<reference evidence="2 3" key="1">
    <citation type="journal article" date="2018" name="Mol. Plant">
        <title>The genome of Artemisia annua provides insight into the evolution of Asteraceae family and artemisinin biosynthesis.</title>
        <authorList>
            <person name="Shen Q."/>
            <person name="Zhang L."/>
            <person name="Liao Z."/>
            <person name="Wang S."/>
            <person name="Yan T."/>
            <person name="Shi P."/>
            <person name="Liu M."/>
            <person name="Fu X."/>
            <person name="Pan Q."/>
            <person name="Wang Y."/>
            <person name="Lv Z."/>
            <person name="Lu X."/>
            <person name="Zhang F."/>
            <person name="Jiang W."/>
            <person name="Ma Y."/>
            <person name="Chen M."/>
            <person name="Hao X."/>
            <person name="Li L."/>
            <person name="Tang Y."/>
            <person name="Lv G."/>
            <person name="Zhou Y."/>
            <person name="Sun X."/>
            <person name="Brodelius P.E."/>
            <person name="Rose J.K.C."/>
            <person name="Tang K."/>
        </authorList>
    </citation>
    <scope>NUCLEOTIDE SEQUENCE [LARGE SCALE GENOMIC DNA]</scope>
    <source>
        <strain evidence="3">cv. Huhao1</strain>
        <tissue evidence="2">Leaf</tissue>
    </source>
</reference>
<evidence type="ECO:0000313" key="3">
    <source>
        <dbReference type="Proteomes" id="UP000245207"/>
    </source>
</evidence>
<keyword evidence="3" id="KW-1185">Reference proteome</keyword>